<reference evidence="1 2" key="1">
    <citation type="journal article" date="2012" name="Mol. Microbiol.">
        <title>The genetic and structural basis of two distinct terminal side branch residues in stewartan and amylovoran exopolysaccharides and their potential role in host adaptation.</title>
        <authorList>
            <person name="Wang X."/>
            <person name="Yang F."/>
            <person name="von Bodman S.B."/>
        </authorList>
    </citation>
    <scope>NUCLEOTIDE SEQUENCE [LARGE SCALE GENOMIC DNA]</scope>
    <source>
        <strain evidence="1 2">DC283</strain>
    </source>
</reference>
<dbReference type="OrthoDB" id="6631751at2"/>
<comment type="caution">
    <text evidence="1">The sequence shown here is derived from an EMBL/GenBank/DDBJ whole genome shotgun (WGS) entry which is preliminary data.</text>
</comment>
<dbReference type="EMBL" id="AHIE01000008">
    <property type="protein sequence ID" value="EHU01344.1"/>
    <property type="molecule type" value="Genomic_DNA"/>
</dbReference>
<evidence type="ECO:0000313" key="1">
    <source>
        <dbReference type="EMBL" id="EHU01344.1"/>
    </source>
</evidence>
<evidence type="ECO:0000313" key="2">
    <source>
        <dbReference type="Proteomes" id="UP000005050"/>
    </source>
</evidence>
<proteinExistence type="predicted"/>
<dbReference type="NCBIfam" id="NF033153">
    <property type="entry name" value="phage_ICD_like"/>
    <property type="match status" value="1"/>
</dbReference>
<dbReference type="STRING" id="660596.DSJ_10040"/>
<dbReference type="Proteomes" id="UP000005050">
    <property type="component" value="Unassembled WGS sequence"/>
</dbReference>
<dbReference type="AlphaFoldDB" id="H3RBK5"/>
<sequence>MEKKNRPEMQAANQYREKPDFKPASVKTPVIAANFNPGVCWGYPTISRLTYENFVGEESTYTKSAGQPFGSIPCWLAEAKNFSLPYSENACYLLPVSAKSVTGRENPCMLLATPDAIFNRVFFCVDATAHPFTAAMIRTVSMVALVGQPSGWPVSSNAGILTPASVTAPYERENSGGDSFRLLLEFIAMMTIPVQNHPNFRFRFLALCATGSAIVHIVAPSERAAREMSPAGFVMVFAGRLPVQEVRHA</sequence>
<gene>
    <name evidence="1" type="ORF">CKS_4096</name>
</gene>
<organism evidence="1 2">
    <name type="scientific">Pantoea stewartii subsp. stewartii DC283</name>
    <dbReference type="NCBI Taxonomy" id="660596"/>
    <lineage>
        <taxon>Bacteria</taxon>
        <taxon>Pseudomonadati</taxon>
        <taxon>Pseudomonadota</taxon>
        <taxon>Gammaproteobacteria</taxon>
        <taxon>Enterobacterales</taxon>
        <taxon>Erwiniaceae</taxon>
        <taxon>Pantoea</taxon>
    </lineage>
</organism>
<accession>H3RBK5</accession>
<dbReference type="Pfam" id="PF10554">
    <property type="entry name" value="Phage_ASH"/>
    <property type="match status" value="1"/>
</dbReference>
<name>H3RBK5_PANSE</name>
<protein>
    <submittedName>
        <fullName evidence="1">Putative CI repressor</fullName>
    </submittedName>
</protein>
<dbReference type="PATRIC" id="fig|660596.6.peg.1357"/>
<dbReference type="InterPro" id="IPR018880">
    <property type="entry name" value="Phage_P4_Ash"/>
</dbReference>
<dbReference type="RefSeq" id="WP_006118721.1">
    <property type="nucleotide sequence ID" value="NZ_AHIE01000008.1"/>
</dbReference>